<gene>
    <name evidence="2" type="ORF">FNAPI_14070</name>
</gene>
<feature type="region of interest" description="Disordered" evidence="1">
    <location>
        <begin position="11"/>
        <end position="30"/>
    </location>
</feature>
<evidence type="ECO:0000256" key="1">
    <source>
        <dbReference type="SAM" id="MobiDB-lite"/>
    </source>
</evidence>
<feature type="non-terminal residue" evidence="2">
    <location>
        <position position="217"/>
    </location>
</feature>
<proteinExistence type="predicted"/>
<organism evidence="2 3">
    <name type="scientific">Fusarium napiforme</name>
    <dbReference type="NCBI Taxonomy" id="42672"/>
    <lineage>
        <taxon>Eukaryota</taxon>
        <taxon>Fungi</taxon>
        <taxon>Dikarya</taxon>
        <taxon>Ascomycota</taxon>
        <taxon>Pezizomycotina</taxon>
        <taxon>Sordariomycetes</taxon>
        <taxon>Hypocreomycetidae</taxon>
        <taxon>Hypocreales</taxon>
        <taxon>Nectriaceae</taxon>
        <taxon>Fusarium</taxon>
        <taxon>Fusarium fujikuroi species complex</taxon>
    </lineage>
</organism>
<accession>A0A8H5MGY5</accession>
<feature type="compositionally biased region" description="Low complexity" evidence="1">
    <location>
        <begin position="20"/>
        <end position="30"/>
    </location>
</feature>
<keyword evidence="3" id="KW-1185">Reference proteome</keyword>
<evidence type="ECO:0000313" key="3">
    <source>
        <dbReference type="Proteomes" id="UP000574317"/>
    </source>
</evidence>
<dbReference type="Proteomes" id="UP000574317">
    <property type="component" value="Unassembled WGS sequence"/>
</dbReference>
<reference evidence="2 3" key="1">
    <citation type="submission" date="2020-05" db="EMBL/GenBank/DDBJ databases">
        <title>Identification and distribution of gene clusters putatively required for synthesis of sphingolipid metabolism inhibitors in phylogenetically diverse species of the filamentous fungus Fusarium.</title>
        <authorList>
            <person name="Kim H.-S."/>
            <person name="Busman M."/>
            <person name="Brown D.W."/>
            <person name="Divon H."/>
            <person name="Uhlig S."/>
            <person name="Proctor R.H."/>
        </authorList>
    </citation>
    <scope>NUCLEOTIDE SEQUENCE [LARGE SCALE GENOMIC DNA]</scope>
    <source>
        <strain evidence="2 3">NRRL 25196</strain>
    </source>
</reference>
<protein>
    <submittedName>
        <fullName evidence="2">Uncharacterized protein</fullName>
    </submittedName>
</protein>
<feature type="region of interest" description="Disordered" evidence="1">
    <location>
        <begin position="186"/>
        <end position="217"/>
    </location>
</feature>
<evidence type="ECO:0000313" key="2">
    <source>
        <dbReference type="EMBL" id="KAF5528876.1"/>
    </source>
</evidence>
<comment type="caution">
    <text evidence="2">The sequence shown here is derived from an EMBL/GenBank/DDBJ whole genome shotgun (WGS) entry which is preliminary data.</text>
</comment>
<dbReference type="AlphaFoldDB" id="A0A8H5MGY5"/>
<dbReference type="EMBL" id="JAAOAO010001226">
    <property type="protein sequence ID" value="KAF5528876.1"/>
    <property type="molecule type" value="Genomic_DNA"/>
</dbReference>
<name>A0A8H5MGY5_9HYPO</name>
<sequence>MMPAARLAEVRAEGENMQLEAYAPEPASEYAPRKVSLDPYSASTPGLRPIGLLEVENGFHLHRPDEPIAPHRSTYKLADCGLRNTHYTISQDHTSGQEAHEHSLLANFGKRRRTDKPSILLNGSKMLQRSPNLLPSLANGDNAVAQNEGSGMQKDSKDALDFLKNWKPIDSKMPQDALVFPPETVINNTGQGKHRGDEVEFEWGQGRSRRAQSHELQ</sequence>